<dbReference type="EMBL" id="CAJFCJ010000013">
    <property type="protein sequence ID" value="CAD5120797.1"/>
    <property type="molecule type" value="Genomic_DNA"/>
</dbReference>
<sequence>MASNFAPELIFLLFKAGDAMLEPTLKLFLYESVQQSGENDATAQERGATYMLLHKIVINLPALVLGLVCGAWSDKVGRKLPMMLPCVGAVLGALAYIGSEMFYPHILPLVLVGAAVRGLLGKSAVISMALHSYITDTTSTVSRTTRLARLLSMNYFGYFFGSLLAGILLDVVRFNIVFSIVGLINAITCLIIVFCLEETSELGIANSDLFSIQNMKESFSVLTKERSQRFLLLSFISLVTLWQVCKAGEVDVTLLVVERKPLNWRHALYGYLLAADYACLGLGVLCLLPILSKRMHDVSLVLIGIFFKFGRVICIAVGGSSYVMFASVVVGAPASMVVSGSKSIVSKLVQYDEVGKIFSLMSTGETVSNLIGAVIFTTVYKITLPIWPPTVFVIEAVFFSLLFLVILCQASHIKQCTPNEDETCNESKRDKTPLIPNIKHTPPTPEKFSDPTYSSTVEKHVSFSDCLIEKKHTVRFN</sequence>
<feature type="region of interest" description="Disordered" evidence="6">
    <location>
        <begin position="419"/>
        <end position="451"/>
    </location>
</feature>
<dbReference type="InterPro" id="IPR011701">
    <property type="entry name" value="MFS"/>
</dbReference>
<gene>
    <name evidence="8" type="ORF">DGYR_LOCUS8832</name>
</gene>
<feature type="transmembrane region" description="Helical" evidence="7">
    <location>
        <begin position="357"/>
        <end position="380"/>
    </location>
</feature>
<evidence type="ECO:0000256" key="5">
    <source>
        <dbReference type="ARBA" id="ARBA00023136"/>
    </source>
</evidence>
<reference evidence="8 9" key="1">
    <citation type="submission" date="2020-08" db="EMBL/GenBank/DDBJ databases">
        <authorList>
            <person name="Hejnol A."/>
        </authorList>
    </citation>
    <scope>NUCLEOTIDE SEQUENCE [LARGE SCALE GENOMIC DNA]</scope>
</reference>
<proteinExistence type="predicted"/>
<comment type="caution">
    <text evidence="8">The sequence shown here is derived from an EMBL/GenBank/DDBJ whole genome shotgun (WGS) entry which is preliminary data.</text>
</comment>
<keyword evidence="5 7" id="KW-0472">Membrane</keyword>
<dbReference type="Proteomes" id="UP000549394">
    <property type="component" value="Unassembled WGS sequence"/>
</dbReference>
<dbReference type="Pfam" id="PF07690">
    <property type="entry name" value="MFS_1"/>
    <property type="match status" value="1"/>
</dbReference>
<keyword evidence="9" id="KW-1185">Reference proteome</keyword>
<evidence type="ECO:0000256" key="3">
    <source>
        <dbReference type="ARBA" id="ARBA00022692"/>
    </source>
</evidence>
<feature type="transmembrane region" description="Helical" evidence="7">
    <location>
        <begin position="105"/>
        <end position="130"/>
    </location>
</feature>
<dbReference type="PANTHER" id="PTHR23507">
    <property type="entry name" value="ZGC:174356"/>
    <property type="match status" value="1"/>
</dbReference>
<dbReference type="SUPFAM" id="SSF103473">
    <property type="entry name" value="MFS general substrate transporter"/>
    <property type="match status" value="1"/>
</dbReference>
<evidence type="ECO:0000256" key="6">
    <source>
        <dbReference type="SAM" id="MobiDB-lite"/>
    </source>
</evidence>
<feature type="transmembrane region" description="Helical" evidence="7">
    <location>
        <begin position="80"/>
        <end position="99"/>
    </location>
</feature>
<feature type="transmembrane region" description="Helical" evidence="7">
    <location>
        <begin position="386"/>
        <end position="407"/>
    </location>
</feature>
<feature type="transmembrane region" description="Helical" evidence="7">
    <location>
        <begin position="269"/>
        <end position="291"/>
    </location>
</feature>
<keyword evidence="3 7" id="KW-0812">Transmembrane</keyword>
<evidence type="ECO:0000256" key="4">
    <source>
        <dbReference type="ARBA" id="ARBA00022989"/>
    </source>
</evidence>
<dbReference type="OrthoDB" id="3026777at2759"/>
<dbReference type="GO" id="GO:0016020">
    <property type="term" value="C:membrane"/>
    <property type="evidence" value="ECO:0007669"/>
    <property type="project" value="UniProtKB-SubCell"/>
</dbReference>
<evidence type="ECO:0000256" key="1">
    <source>
        <dbReference type="ARBA" id="ARBA00004141"/>
    </source>
</evidence>
<dbReference type="PANTHER" id="PTHR23507:SF1">
    <property type="entry name" value="FI18259P1-RELATED"/>
    <property type="match status" value="1"/>
</dbReference>
<name>A0A7I8VY76_9ANNE</name>
<evidence type="ECO:0000256" key="7">
    <source>
        <dbReference type="SAM" id="Phobius"/>
    </source>
</evidence>
<evidence type="ECO:0000313" key="8">
    <source>
        <dbReference type="EMBL" id="CAD5120797.1"/>
    </source>
</evidence>
<accession>A0A7I8VY76</accession>
<dbReference type="AlphaFoldDB" id="A0A7I8VY76"/>
<feature type="transmembrane region" description="Helical" evidence="7">
    <location>
        <begin position="56"/>
        <end position="73"/>
    </location>
</feature>
<feature type="transmembrane region" description="Helical" evidence="7">
    <location>
        <begin position="175"/>
        <end position="196"/>
    </location>
</feature>
<keyword evidence="4 7" id="KW-1133">Transmembrane helix</keyword>
<dbReference type="Gene3D" id="1.20.1250.20">
    <property type="entry name" value="MFS general substrate transporter like domains"/>
    <property type="match status" value="1"/>
</dbReference>
<evidence type="ECO:0000256" key="2">
    <source>
        <dbReference type="ARBA" id="ARBA00004236"/>
    </source>
</evidence>
<dbReference type="InterPro" id="IPR001958">
    <property type="entry name" value="Tet-R_TetA/multi-R_MdtG-like"/>
</dbReference>
<dbReference type="PRINTS" id="PR01035">
    <property type="entry name" value="TCRTETA"/>
</dbReference>
<organism evidence="8 9">
    <name type="scientific">Dimorphilus gyrociliatus</name>
    <dbReference type="NCBI Taxonomy" id="2664684"/>
    <lineage>
        <taxon>Eukaryota</taxon>
        <taxon>Metazoa</taxon>
        <taxon>Spiralia</taxon>
        <taxon>Lophotrochozoa</taxon>
        <taxon>Annelida</taxon>
        <taxon>Polychaeta</taxon>
        <taxon>Polychaeta incertae sedis</taxon>
        <taxon>Dinophilidae</taxon>
        <taxon>Dimorphilus</taxon>
    </lineage>
</organism>
<dbReference type="InterPro" id="IPR036259">
    <property type="entry name" value="MFS_trans_sf"/>
</dbReference>
<comment type="subcellular location">
    <subcellularLocation>
        <location evidence="2">Cell membrane</location>
    </subcellularLocation>
    <subcellularLocation>
        <location evidence="1">Membrane</location>
        <topology evidence="1">Multi-pass membrane protein</topology>
    </subcellularLocation>
</comment>
<evidence type="ECO:0000313" key="9">
    <source>
        <dbReference type="Proteomes" id="UP000549394"/>
    </source>
</evidence>
<protein>
    <submittedName>
        <fullName evidence="8">Uncharacterized protein</fullName>
    </submittedName>
</protein>
<feature type="transmembrane region" description="Helical" evidence="7">
    <location>
        <begin position="150"/>
        <end position="169"/>
    </location>
</feature>
<dbReference type="GO" id="GO:0022857">
    <property type="term" value="F:transmembrane transporter activity"/>
    <property type="evidence" value="ECO:0007669"/>
    <property type="project" value="InterPro"/>
</dbReference>